<dbReference type="EMBL" id="JELW01000018">
    <property type="protein sequence ID" value="EXU99531.1"/>
    <property type="molecule type" value="Genomic_DNA"/>
</dbReference>
<comment type="subcellular location">
    <subcellularLocation>
        <location evidence="1">Membrane</location>
        <topology evidence="1">Single-pass type II membrane protein</topology>
    </subcellularLocation>
</comment>
<evidence type="ECO:0000256" key="10">
    <source>
        <dbReference type="ARBA" id="ARBA00022989"/>
    </source>
</evidence>
<evidence type="ECO:0000256" key="1">
    <source>
        <dbReference type="ARBA" id="ARBA00004606"/>
    </source>
</evidence>
<evidence type="ECO:0000256" key="9">
    <source>
        <dbReference type="ARBA" id="ARBA00022968"/>
    </source>
</evidence>
<comment type="pathway">
    <text evidence="2">Protein modification; protein glycosylation.</text>
</comment>
<dbReference type="PANTHER" id="PTHR23033:SF40">
    <property type="entry name" value="APPLE DOMAIN-CONTAINING PROTEIN"/>
    <property type="match status" value="1"/>
</dbReference>
<gene>
    <name evidence="14" type="ORF">X797_007342</name>
</gene>
<proteinExistence type="inferred from homology"/>
<dbReference type="eggNOG" id="KOG2246">
    <property type="taxonomic scope" value="Eukaryota"/>
</dbReference>
<organism evidence="14 15">
    <name type="scientific">Metarhizium robertsii</name>
    <dbReference type="NCBI Taxonomy" id="568076"/>
    <lineage>
        <taxon>Eukaryota</taxon>
        <taxon>Fungi</taxon>
        <taxon>Dikarya</taxon>
        <taxon>Ascomycota</taxon>
        <taxon>Pezizomycotina</taxon>
        <taxon>Sordariomycetes</taxon>
        <taxon>Hypocreomycetidae</taxon>
        <taxon>Hypocreales</taxon>
        <taxon>Clavicipitaceae</taxon>
        <taxon>Metarhizium</taxon>
    </lineage>
</organism>
<evidence type="ECO:0000256" key="8">
    <source>
        <dbReference type="ARBA" id="ARBA00022741"/>
    </source>
</evidence>
<keyword evidence="6 14" id="KW-0808">Transferase</keyword>
<sequence length="495" mass="56889">MASTRLCSRRAILFMMVLCLFMLVVMLSSKQLGPLCDGPYCDIYGLREKLPKLGNDYASDSKLTGDKGHDGAQHVEQDFKSPGLDDECALFPNTSSVLLIMKTGASESYSKIPTQLMTNLKCVPDFLFFSDMAQKIAGYTIHDSLDTVLDEVKEKNKDFDLYYRQKKCPVDQEQCNKDYDVAQQGWSLDKYKNIHMAEKAYKMRPGYDWYLFVDADTYVVFPTLMEWLKQMDPNKPHYIGSVAYLANFPFGHGGSGYLVSRGTMHSMFHGKTGVANKYDEPVQHTCCGDFMWSKALKDETGIPVVNAWPVINGEKPHTIPYAEDEWCQPIVTMHHVVAEDISDLYAFEKERKFKKMLRIKDLYHKFMSPELVEARPDWDNLSEDVYYLNSTRAEYDEWDLAKAKTENLSDAEADAYKSFDDCKKACLSMTNCFQFRYQNSICGISHKIKHGKPAKKGNDDSKRYMSGWNVENIKKWVEEQGDCDKHNFKWPVSDK</sequence>
<keyword evidence="8" id="KW-0547">Nucleotide-binding</keyword>
<dbReference type="OrthoDB" id="414175at2759"/>
<dbReference type="Pfam" id="PF02434">
    <property type="entry name" value="Fringe"/>
    <property type="match status" value="1"/>
</dbReference>
<keyword evidence="10 12" id="KW-1133">Transmembrane helix</keyword>
<keyword evidence="11 12" id="KW-0472">Membrane</keyword>
<dbReference type="Gene3D" id="3.90.550.50">
    <property type="match status" value="1"/>
</dbReference>
<dbReference type="FunFam" id="3.90.550.50:FF:000039">
    <property type="entry name" value="WGS project CABT00000000 data, contig 2.9"/>
    <property type="match status" value="1"/>
</dbReference>
<dbReference type="PANTHER" id="PTHR23033">
    <property type="entry name" value="BETA1,3-GALACTOSYLTRANSFERASE"/>
    <property type="match status" value="1"/>
</dbReference>
<comment type="similarity">
    <text evidence="3">Belongs to the glycosyltransferase 31 family. Beta3-Gal-T subfamily.</text>
</comment>
<keyword evidence="7 12" id="KW-0812">Transmembrane</keyword>
<feature type="domain" description="Fringe-like glycosyltransferase" evidence="13">
    <location>
        <begin position="196"/>
        <end position="267"/>
    </location>
</feature>
<evidence type="ECO:0000256" key="4">
    <source>
        <dbReference type="ARBA" id="ARBA00012557"/>
    </source>
</evidence>
<dbReference type="EC" id="2.4.1.122" evidence="4"/>
<keyword evidence="5" id="KW-0328">Glycosyltransferase</keyword>
<evidence type="ECO:0000256" key="12">
    <source>
        <dbReference type="SAM" id="Phobius"/>
    </source>
</evidence>
<evidence type="ECO:0000313" key="15">
    <source>
        <dbReference type="Proteomes" id="UP000030151"/>
    </source>
</evidence>
<feature type="transmembrane region" description="Helical" evidence="12">
    <location>
        <begin position="12"/>
        <end position="29"/>
    </location>
</feature>
<dbReference type="HOGENOM" id="CLU_022549_1_0_1"/>
<evidence type="ECO:0000256" key="6">
    <source>
        <dbReference type="ARBA" id="ARBA00022679"/>
    </source>
</evidence>
<evidence type="ECO:0000256" key="3">
    <source>
        <dbReference type="ARBA" id="ARBA00006462"/>
    </source>
</evidence>
<dbReference type="InterPro" id="IPR003378">
    <property type="entry name" value="Fringe-like_glycosylTrfase"/>
</dbReference>
<dbReference type="GO" id="GO:0016263">
    <property type="term" value="F:glycoprotein-N-acetylgalactosamine 3-beta-galactosyltransferase activity"/>
    <property type="evidence" value="ECO:0007669"/>
    <property type="project" value="UniProtKB-EC"/>
</dbReference>
<name>A0A014P8I5_9HYPO</name>
<evidence type="ECO:0000256" key="5">
    <source>
        <dbReference type="ARBA" id="ARBA00022676"/>
    </source>
</evidence>
<keyword evidence="9" id="KW-0735">Signal-anchor</keyword>
<dbReference type="AlphaFoldDB" id="A0A014P8I5"/>
<evidence type="ECO:0000259" key="13">
    <source>
        <dbReference type="Pfam" id="PF02434"/>
    </source>
</evidence>
<evidence type="ECO:0000256" key="2">
    <source>
        <dbReference type="ARBA" id="ARBA00004922"/>
    </source>
</evidence>
<dbReference type="Proteomes" id="UP000030151">
    <property type="component" value="Unassembled WGS sequence"/>
</dbReference>
<dbReference type="GO" id="GO:0000166">
    <property type="term" value="F:nucleotide binding"/>
    <property type="evidence" value="ECO:0007669"/>
    <property type="project" value="UniProtKB-KW"/>
</dbReference>
<accession>A0A014P8I5</accession>
<dbReference type="GO" id="GO:0016020">
    <property type="term" value="C:membrane"/>
    <property type="evidence" value="ECO:0007669"/>
    <property type="project" value="UniProtKB-SubCell"/>
</dbReference>
<dbReference type="InterPro" id="IPR026050">
    <property type="entry name" value="C1GALT1/C1GALT1_chp1"/>
</dbReference>
<protein>
    <recommendedName>
        <fullName evidence="4">N-acetylgalactosaminide beta-1,3-galactosyltransferase</fullName>
        <ecNumber evidence="4">2.4.1.122</ecNumber>
    </recommendedName>
</protein>
<reference evidence="14 15" key="1">
    <citation type="submission" date="2014-02" db="EMBL/GenBank/DDBJ databases">
        <title>The genome sequence of the entomopathogenic fungus Metarhizium robertsii ARSEF 2575.</title>
        <authorList>
            <person name="Giuliano Garisto Donzelli B."/>
            <person name="Roe B.A."/>
            <person name="Macmil S.L."/>
            <person name="Krasnoff S.B."/>
            <person name="Gibson D.M."/>
        </authorList>
    </citation>
    <scope>NUCLEOTIDE SEQUENCE [LARGE SCALE GENOMIC DNA]</scope>
    <source>
        <strain evidence="14 15">ARSEF 2575</strain>
    </source>
</reference>
<evidence type="ECO:0000313" key="14">
    <source>
        <dbReference type="EMBL" id="EXU99531.1"/>
    </source>
</evidence>
<evidence type="ECO:0000256" key="7">
    <source>
        <dbReference type="ARBA" id="ARBA00022692"/>
    </source>
</evidence>
<comment type="caution">
    <text evidence="14">The sequence shown here is derived from an EMBL/GenBank/DDBJ whole genome shotgun (WGS) entry which is preliminary data.</text>
</comment>
<evidence type="ECO:0000256" key="11">
    <source>
        <dbReference type="ARBA" id="ARBA00023136"/>
    </source>
</evidence>